<evidence type="ECO:0000256" key="2">
    <source>
        <dbReference type="ARBA" id="ARBA00014415"/>
    </source>
</evidence>
<comment type="function">
    <text evidence="7">Acts as a chaperone.</text>
</comment>
<keyword evidence="5 7" id="KW-0067">ATP-binding</keyword>
<protein>
    <recommendedName>
        <fullName evidence="2 7">Chaperone protein DnaK</fullName>
    </recommendedName>
    <alternativeName>
        <fullName evidence="7">HSP70</fullName>
    </alternativeName>
    <alternativeName>
        <fullName evidence="7">Heat shock 70 kDa protein</fullName>
    </alternativeName>
    <alternativeName>
        <fullName evidence="7">Heat shock protein 70</fullName>
    </alternativeName>
</protein>
<dbReference type="PANTHER" id="PTHR19375">
    <property type="entry name" value="HEAT SHOCK PROTEIN 70KDA"/>
    <property type="match status" value="1"/>
</dbReference>
<dbReference type="Gene3D" id="1.20.1270.10">
    <property type="match status" value="1"/>
</dbReference>
<evidence type="ECO:0000256" key="7">
    <source>
        <dbReference type="HAMAP-Rule" id="MF_00332"/>
    </source>
</evidence>
<evidence type="ECO:0000313" key="10">
    <source>
        <dbReference type="EMBL" id="KFX19489.1"/>
    </source>
</evidence>
<dbReference type="CDD" id="cd10234">
    <property type="entry name" value="ASKHA_NBD_HSP70_DnaK-like"/>
    <property type="match status" value="1"/>
</dbReference>
<comment type="caution">
    <text evidence="10">The sequence shown here is derived from an EMBL/GenBank/DDBJ whole genome shotgun (WGS) entry which is preliminary data.</text>
</comment>
<sequence length="635" mass="68998">MGKIIGIDLGTTNSCVAIMDGTQVKVLENSEGDRTTPSIIAYTQDGETLVGQPAKRQAVTNPKNTLFAIKRLIGRRFKDEEVQRDANIMPYKIIAADNGDAWLEVKDQKMAPPQISAEVLKKMKKTAEDYLGETITEAVITVPAYFNDAQRQATKDAGRIAGLEVKRIINEPTAAALAYGLDKEVGNRTIAVYDLGGGTFDISIIEIDEVDGEKTFEVLATNGDTHLGGEDFDSRMINYLVDEFKKEQGFDLRNDPLAMQRLKEAAEKAKIELSSAQQTDVNLPYITADATGPKHLNIKVTRAKLESLVEELVNRSLEPLKVALQDAGLSVSEIQDVILVGGQTRMPLVQKKVADFFGKEPRKDVNPDEAVAIGAAVQGGVLSGDVKDVLLLDVSPLSLGIETMGGVMTALIAKNTTIPTKHSQVFSTAEDNQSAVTIHVLQGERKRAHDNKSLGQFNLDGIQPAPRGMPQIEVTFDIDADGILHVSAKDKNSGREQKITIKASSGLNEEEIQKMVRDAEANAESDRKFEELVQARNQGDHLLHSTRKQLEEVGDKLAADDKTAIEDALKALESALKGEDKADIEAKIQALVQVSGKLLEASQPQPGAEGTADDASARRDDDVVDAEFEEVKDKK</sequence>
<dbReference type="Proteomes" id="UP000032869">
    <property type="component" value="Unassembled WGS sequence"/>
</dbReference>
<organism evidence="10 11">
    <name type="scientific">Pectobacterium betavasculorum</name>
    <dbReference type="NCBI Taxonomy" id="55207"/>
    <lineage>
        <taxon>Bacteria</taxon>
        <taxon>Pseudomonadati</taxon>
        <taxon>Pseudomonadota</taxon>
        <taxon>Gammaproteobacteria</taxon>
        <taxon>Enterobacterales</taxon>
        <taxon>Pectobacteriaceae</taxon>
        <taxon>Pectobacterium</taxon>
    </lineage>
</organism>
<dbReference type="EMBL" id="JQHL01000006">
    <property type="protein sequence ID" value="KFX19489.1"/>
    <property type="molecule type" value="Genomic_DNA"/>
</dbReference>
<accession>A0ABR4UXT5</accession>
<evidence type="ECO:0000256" key="3">
    <source>
        <dbReference type="ARBA" id="ARBA00022553"/>
    </source>
</evidence>
<dbReference type="NCBIfam" id="TIGR02350">
    <property type="entry name" value="prok_dnaK"/>
    <property type="match status" value="1"/>
</dbReference>
<gene>
    <name evidence="7 10" type="primary">dnaK</name>
    <name evidence="10" type="ORF">JV35_13795</name>
</gene>
<proteinExistence type="evidence at transcript level"/>
<dbReference type="NCBIfam" id="NF003520">
    <property type="entry name" value="PRK05183.1"/>
    <property type="match status" value="1"/>
</dbReference>
<evidence type="ECO:0000256" key="6">
    <source>
        <dbReference type="ARBA" id="ARBA00023016"/>
    </source>
</evidence>
<dbReference type="PROSITE" id="PS00329">
    <property type="entry name" value="HSP70_2"/>
    <property type="match status" value="1"/>
</dbReference>
<keyword evidence="6 7" id="KW-0346">Stress response</keyword>
<dbReference type="NCBIfam" id="NF001413">
    <property type="entry name" value="PRK00290.1"/>
    <property type="match status" value="1"/>
</dbReference>
<evidence type="ECO:0000256" key="1">
    <source>
        <dbReference type="ARBA" id="ARBA00007381"/>
    </source>
</evidence>
<dbReference type="InterPro" id="IPR043129">
    <property type="entry name" value="ATPase_NBD"/>
</dbReference>
<evidence type="ECO:0000256" key="8">
    <source>
        <dbReference type="RuleBase" id="RU003322"/>
    </source>
</evidence>
<dbReference type="InterPro" id="IPR018181">
    <property type="entry name" value="Heat_shock_70_CS"/>
</dbReference>
<dbReference type="SUPFAM" id="SSF100920">
    <property type="entry name" value="Heat shock protein 70kD (HSP70), peptide-binding domain"/>
    <property type="match status" value="1"/>
</dbReference>
<dbReference type="InterPro" id="IPR029048">
    <property type="entry name" value="HSP70_C_sf"/>
</dbReference>
<comment type="similarity">
    <text evidence="1 7 8">Belongs to the heat shock protein 70 family.</text>
</comment>
<keyword evidence="4 7" id="KW-0547">Nucleotide-binding</keyword>
<dbReference type="Pfam" id="PF00012">
    <property type="entry name" value="HSP70"/>
    <property type="match status" value="1"/>
</dbReference>
<dbReference type="Gene3D" id="3.30.420.40">
    <property type="match status" value="2"/>
</dbReference>
<dbReference type="Gene3D" id="3.90.640.10">
    <property type="entry name" value="Actin, Chain A, domain 4"/>
    <property type="match status" value="1"/>
</dbReference>
<evidence type="ECO:0000256" key="4">
    <source>
        <dbReference type="ARBA" id="ARBA00022741"/>
    </source>
</evidence>
<dbReference type="InterPro" id="IPR012725">
    <property type="entry name" value="Chaperone_DnaK"/>
</dbReference>
<evidence type="ECO:0000313" key="11">
    <source>
        <dbReference type="Proteomes" id="UP000032869"/>
    </source>
</evidence>
<keyword evidence="11" id="KW-1185">Reference proteome</keyword>
<evidence type="ECO:0000256" key="9">
    <source>
        <dbReference type="SAM" id="MobiDB-lite"/>
    </source>
</evidence>
<feature type="region of interest" description="Disordered" evidence="9">
    <location>
        <begin position="599"/>
        <end position="635"/>
    </location>
</feature>
<keyword evidence="7" id="KW-0143">Chaperone</keyword>
<dbReference type="InterPro" id="IPR013126">
    <property type="entry name" value="Hsp_70_fam"/>
</dbReference>
<feature type="modified residue" description="Phosphothreonine; by autocatalysis" evidence="7">
    <location>
        <position position="199"/>
    </location>
</feature>
<keyword evidence="3 7" id="KW-0597">Phosphoprotein</keyword>
<comment type="induction">
    <text evidence="7">By stress conditions e.g. heat shock.</text>
</comment>
<dbReference type="Gene3D" id="2.60.34.10">
    <property type="entry name" value="Substrate Binding Domain Of DNAk, Chain A, domain 1"/>
    <property type="match status" value="1"/>
</dbReference>
<dbReference type="PRINTS" id="PR00301">
    <property type="entry name" value="HEATSHOCK70"/>
</dbReference>
<evidence type="ECO:0000256" key="5">
    <source>
        <dbReference type="ARBA" id="ARBA00022840"/>
    </source>
</evidence>
<dbReference type="PROSITE" id="PS00297">
    <property type="entry name" value="HSP70_1"/>
    <property type="match status" value="1"/>
</dbReference>
<dbReference type="InterPro" id="IPR029047">
    <property type="entry name" value="HSP70_peptide-bd_sf"/>
</dbReference>
<dbReference type="SUPFAM" id="SSF53067">
    <property type="entry name" value="Actin-like ATPase domain"/>
    <property type="match status" value="2"/>
</dbReference>
<dbReference type="HAMAP" id="MF_00332">
    <property type="entry name" value="DnaK"/>
    <property type="match status" value="1"/>
</dbReference>
<reference evidence="10 11" key="1">
    <citation type="submission" date="2014-08" db="EMBL/GenBank/DDBJ databases">
        <title>Genome sequences of NCPPB Pectobacterium isolates.</title>
        <authorList>
            <person name="Glover R.H."/>
            <person name="Sapp M."/>
            <person name="Elphinstone J."/>
        </authorList>
    </citation>
    <scope>NUCLEOTIDE SEQUENCE [LARGE SCALE GENOMIC DNA]</scope>
    <source>
        <strain evidence="10 11">NCPPB 2793</strain>
    </source>
</reference>
<dbReference type="SUPFAM" id="SSF100934">
    <property type="entry name" value="Heat shock protein 70kD (HSP70), C-terminal subdomain"/>
    <property type="match status" value="1"/>
</dbReference>
<name>A0ABR4UXT5_9GAMM</name>
<dbReference type="RefSeq" id="WP_039305608.1">
    <property type="nucleotide sequence ID" value="NZ_JAODTE010000004.1"/>
</dbReference>
<dbReference type="PROSITE" id="PS01036">
    <property type="entry name" value="HSP70_3"/>
    <property type="match status" value="1"/>
</dbReference>